<evidence type="ECO:0000256" key="1">
    <source>
        <dbReference type="SAM" id="MobiDB-lite"/>
    </source>
</evidence>
<dbReference type="Proteomes" id="UP000008311">
    <property type="component" value="Unassembled WGS sequence"/>
</dbReference>
<feature type="region of interest" description="Disordered" evidence="1">
    <location>
        <begin position="1"/>
        <end position="28"/>
    </location>
</feature>
<proteinExistence type="predicted"/>
<organism evidence="2 3">
    <name type="scientific">Ricinus communis</name>
    <name type="common">Castor bean</name>
    <dbReference type="NCBI Taxonomy" id="3988"/>
    <lineage>
        <taxon>Eukaryota</taxon>
        <taxon>Viridiplantae</taxon>
        <taxon>Streptophyta</taxon>
        <taxon>Embryophyta</taxon>
        <taxon>Tracheophyta</taxon>
        <taxon>Spermatophyta</taxon>
        <taxon>Magnoliopsida</taxon>
        <taxon>eudicotyledons</taxon>
        <taxon>Gunneridae</taxon>
        <taxon>Pentapetalae</taxon>
        <taxon>rosids</taxon>
        <taxon>fabids</taxon>
        <taxon>Malpighiales</taxon>
        <taxon>Euphorbiaceae</taxon>
        <taxon>Acalyphoideae</taxon>
        <taxon>Acalypheae</taxon>
        <taxon>Ricinus</taxon>
    </lineage>
</organism>
<sequence>MDAPRGRFRGRGFARGGIYDGGDRDYNRSKGMVTICQAPAKIEGSHVTKYQGLDKTNRSKRQFS</sequence>
<keyword evidence="3" id="KW-1185">Reference proteome</keyword>
<gene>
    <name evidence="2" type="ORF">RCOM_1743960</name>
</gene>
<dbReference type="EMBL" id="EQ973827">
    <property type="protein sequence ID" value="EEF44024.1"/>
    <property type="molecule type" value="Genomic_DNA"/>
</dbReference>
<evidence type="ECO:0000313" key="2">
    <source>
        <dbReference type="EMBL" id="EEF44024.1"/>
    </source>
</evidence>
<dbReference type="InParanoid" id="B9RXB9"/>
<protein>
    <submittedName>
        <fullName evidence="2">Uncharacterized protein</fullName>
    </submittedName>
</protein>
<evidence type="ECO:0000313" key="3">
    <source>
        <dbReference type="Proteomes" id="UP000008311"/>
    </source>
</evidence>
<accession>B9RXB9</accession>
<dbReference type="AlphaFoldDB" id="B9RXB9"/>
<reference evidence="3" key="1">
    <citation type="journal article" date="2010" name="Nat. Biotechnol.">
        <title>Draft genome sequence of the oilseed species Ricinus communis.</title>
        <authorList>
            <person name="Chan A.P."/>
            <person name="Crabtree J."/>
            <person name="Zhao Q."/>
            <person name="Lorenzi H."/>
            <person name="Orvis J."/>
            <person name="Puiu D."/>
            <person name="Melake-Berhan A."/>
            <person name="Jones K.M."/>
            <person name="Redman J."/>
            <person name="Chen G."/>
            <person name="Cahoon E.B."/>
            <person name="Gedil M."/>
            <person name="Stanke M."/>
            <person name="Haas B.J."/>
            <person name="Wortman J.R."/>
            <person name="Fraser-Liggett C.M."/>
            <person name="Ravel J."/>
            <person name="Rabinowicz P.D."/>
        </authorList>
    </citation>
    <scope>NUCLEOTIDE SEQUENCE [LARGE SCALE GENOMIC DNA]</scope>
    <source>
        <strain evidence="3">cv. Hale</strain>
    </source>
</reference>
<feature type="compositionally biased region" description="Basic residues" evidence="1">
    <location>
        <begin position="1"/>
        <end position="12"/>
    </location>
</feature>
<name>B9RXB9_RICCO</name>